<accession>A0ACA9LUZ3</accession>
<evidence type="ECO:0000313" key="2">
    <source>
        <dbReference type="Proteomes" id="UP000789525"/>
    </source>
</evidence>
<protein>
    <submittedName>
        <fullName evidence="1">3514_t:CDS:1</fullName>
    </submittedName>
</protein>
<dbReference type="EMBL" id="CAJVPT010008351">
    <property type="protein sequence ID" value="CAG8551092.1"/>
    <property type="molecule type" value="Genomic_DNA"/>
</dbReference>
<name>A0ACA9LUZ3_9GLOM</name>
<gene>
    <name evidence="1" type="ORF">ACOLOM_LOCUS4856</name>
</gene>
<comment type="caution">
    <text evidence="1">The sequence shown here is derived from an EMBL/GenBank/DDBJ whole genome shotgun (WGS) entry which is preliminary data.</text>
</comment>
<sequence>MSVENRLETYVFSKKRDHITSHLRVHVASKPHVCEDLKKHERTHIQSAKKPPPSPTPSPEPSGVYPQYLDPQFTHTSLNDTLGSTKNNGTKRSIDEAIEGFYQEVKRQRIVPKYNNDLIDKLEDISGVVGDINQLSLPSSTFSKKEDLHVFGDFLAQTLREMETNPAAYFTNVSTSIPNTLDEILIGDGLNPVVEDVYPQTYVCYDNSISRPSEYISVSPYIFNPNFRQPQQVIPYCIEPDFSGLQTRIQQTGLLQTSNSQVSDVASGSVNVEQKPSGESIKPNSTEDQVPSGKDHAVSKGDSVDELSDRVANLGISDKPNITKAQDSKNNLYSEALRKKHIVLVNALLKKVEESLSRQLDETSVKHDKDRKDTVRSNNLSNPPRDSLSMHPILDGDKLNLGVESLVTVE</sequence>
<keyword evidence="2" id="KW-1185">Reference proteome</keyword>
<dbReference type="Proteomes" id="UP000789525">
    <property type="component" value="Unassembled WGS sequence"/>
</dbReference>
<evidence type="ECO:0000313" key="1">
    <source>
        <dbReference type="EMBL" id="CAG8551092.1"/>
    </source>
</evidence>
<proteinExistence type="predicted"/>
<reference evidence="1" key="1">
    <citation type="submission" date="2021-06" db="EMBL/GenBank/DDBJ databases">
        <authorList>
            <person name="Kallberg Y."/>
            <person name="Tangrot J."/>
            <person name="Rosling A."/>
        </authorList>
    </citation>
    <scope>NUCLEOTIDE SEQUENCE</scope>
    <source>
        <strain evidence="1">CL356</strain>
    </source>
</reference>
<organism evidence="1 2">
    <name type="scientific">Acaulospora colombiana</name>
    <dbReference type="NCBI Taxonomy" id="27376"/>
    <lineage>
        <taxon>Eukaryota</taxon>
        <taxon>Fungi</taxon>
        <taxon>Fungi incertae sedis</taxon>
        <taxon>Mucoromycota</taxon>
        <taxon>Glomeromycotina</taxon>
        <taxon>Glomeromycetes</taxon>
        <taxon>Diversisporales</taxon>
        <taxon>Acaulosporaceae</taxon>
        <taxon>Acaulospora</taxon>
    </lineage>
</organism>